<dbReference type="OrthoDB" id="3680815at2759"/>
<feature type="region of interest" description="Disordered" evidence="1">
    <location>
        <begin position="1"/>
        <end position="27"/>
    </location>
</feature>
<name>A0A8J2N914_9PLEO</name>
<sequence>MMRPKHFLPSDTELPQGPGLAPYSKRHRDLHPTPGSFNFVGASALDRDLRRMNLTTLADLQGLSAIPHLYQTLFYRTREFAATVRKLVDAAPALWAEAACLLVNWSVNVLRHKKVGLERFLHSQRQSLYWILDDALLTICVDQWDPPQSATPPSSHFAQSRISSSSTSKVIPWDIATAPITLALSRVGGLMPLWHAQDLEEREKWELNCLDPQCQYFDAGWFQRSTKFLHESTRIHEIWRTLGRWGRGQLPAELANTIMEDVAKFENLPMGDLRTQYSRKKK</sequence>
<dbReference type="RefSeq" id="XP_043173172.1">
    <property type="nucleotide sequence ID" value="XM_043317237.1"/>
</dbReference>
<evidence type="ECO:0000313" key="2">
    <source>
        <dbReference type="EMBL" id="CAG5181120.1"/>
    </source>
</evidence>
<dbReference type="AlphaFoldDB" id="A0A8J2N914"/>
<evidence type="ECO:0000256" key="1">
    <source>
        <dbReference type="SAM" id="MobiDB-lite"/>
    </source>
</evidence>
<protein>
    <submittedName>
        <fullName evidence="2">Uncharacterized protein</fullName>
    </submittedName>
</protein>
<comment type="caution">
    <text evidence="2">The sequence shown here is derived from an EMBL/GenBank/DDBJ whole genome shotgun (WGS) entry which is preliminary data.</text>
</comment>
<evidence type="ECO:0000313" key="3">
    <source>
        <dbReference type="Proteomes" id="UP000676310"/>
    </source>
</evidence>
<gene>
    <name evidence="2" type="ORF">ALTATR162_LOCUS9603</name>
</gene>
<proteinExistence type="predicted"/>
<dbReference type="Proteomes" id="UP000676310">
    <property type="component" value="Unassembled WGS sequence"/>
</dbReference>
<organism evidence="2 3">
    <name type="scientific">Alternaria atra</name>
    <dbReference type="NCBI Taxonomy" id="119953"/>
    <lineage>
        <taxon>Eukaryota</taxon>
        <taxon>Fungi</taxon>
        <taxon>Dikarya</taxon>
        <taxon>Ascomycota</taxon>
        <taxon>Pezizomycotina</taxon>
        <taxon>Dothideomycetes</taxon>
        <taxon>Pleosporomycetidae</taxon>
        <taxon>Pleosporales</taxon>
        <taxon>Pleosporineae</taxon>
        <taxon>Pleosporaceae</taxon>
        <taxon>Alternaria</taxon>
        <taxon>Alternaria sect. Ulocladioides</taxon>
    </lineage>
</organism>
<reference evidence="2" key="1">
    <citation type="submission" date="2021-05" db="EMBL/GenBank/DDBJ databases">
        <authorList>
            <person name="Stam R."/>
        </authorList>
    </citation>
    <scope>NUCLEOTIDE SEQUENCE</scope>
    <source>
        <strain evidence="2">CS162</strain>
    </source>
</reference>
<accession>A0A8J2N914</accession>
<dbReference type="EMBL" id="CAJRGZ010000025">
    <property type="protein sequence ID" value="CAG5181120.1"/>
    <property type="molecule type" value="Genomic_DNA"/>
</dbReference>
<keyword evidence="3" id="KW-1185">Reference proteome</keyword>
<dbReference type="GeneID" id="67021843"/>